<reference evidence="10" key="2">
    <citation type="submission" date="2020-05" db="UniProtKB">
        <authorList>
            <consortium name="EnsemblMetazoa"/>
        </authorList>
    </citation>
    <scope>IDENTIFICATION</scope>
    <source>
        <strain evidence="10">CM1001059</strain>
    </source>
</reference>
<dbReference type="Pfam" id="PF01588">
    <property type="entry name" value="tRNA_bind"/>
    <property type="match status" value="1"/>
</dbReference>
<dbReference type="Gene3D" id="2.40.50.140">
    <property type="entry name" value="Nucleic acid-binding proteins"/>
    <property type="match status" value="1"/>
</dbReference>
<keyword evidence="4 6" id="KW-0694">RNA-binding</keyword>
<dbReference type="CDD" id="cd02799">
    <property type="entry name" value="tRNA_bind_EMAP-II_like"/>
    <property type="match status" value="1"/>
</dbReference>
<dbReference type="InterPro" id="IPR002547">
    <property type="entry name" value="tRNA-bd_dom"/>
</dbReference>
<evidence type="ECO:0000256" key="8">
    <source>
        <dbReference type="SAM" id="MobiDB-lite"/>
    </source>
</evidence>
<reference evidence="11" key="1">
    <citation type="submission" date="2014-01" db="EMBL/GenBank/DDBJ databases">
        <title>The Genome Sequence of Anopheles melas CM1001059_A (V2).</title>
        <authorList>
            <consortium name="The Broad Institute Genomics Platform"/>
            <person name="Neafsey D.E."/>
            <person name="Besansky N."/>
            <person name="Howell P."/>
            <person name="Walton C."/>
            <person name="Young S.K."/>
            <person name="Zeng Q."/>
            <person name="Gargeya S."/>
            <person name="Fitzgerald M."/>
            <person name="Haas B."/>
            <person name="Abouelleil A."/>
            <person name="Allen A.W."/>
            <person name="Alvarado L."/>
            <person name="Arachchi H.M."/>
            <person name="Berlin A.M."/>
            <person name="Chapman S.B."/>
            <person name="Gainer-Dewar J."/>
            <person name="Goldberg J."/>
            <person name="Griggs A."/>
            <person name="Gujja S."/>
            <person name="Hansen M."/>
            <person name="Howarth C."/>
            <person name="Imamovic A."/>
            <person name="Ireland A."/>
            <person name="Larimer J."/>
            <person name="McCowan C."/>
            <person name="Murphy C."/>
            <person name="Pearson M."/>
            <person name="Poon T.W."/>
            <person name="Priest M."/>
            <person name="Roberts A."/>
            <person name="Saif S."/>
            <person name="Shea T."/>
            <person name="Sisk P."/>
            <person name="Sykes S."/>
            <person name="Wortman J."/>
            <person name="Nusbaum C."/>
            <person name="Birren B."/>
        </authorList>
    </citation>
    <scope>NUCLEOTIDE SEQUENCE [LARGE SCALE GENOMIC DNA]</scope>
    <source>
        <strain evidence="11">CM1001059</strain>
    </source>
</reference>
<feature type="domain" description="TRNA-binding" evidence="9">
    <location>
        <begin position="244"/>
        <end position="346"/>
    </location>
</feature>
<evidence type="ECO:0000256" key="2">
    <source>
        <dbReference type="ARBA" id="ARBA00022490"/>
    </source>
</evidence>
<feature type="coiled-coil region" evidence="7">
    <location>
        <begin position="102"/>
        <end position="155"/>
    </location>
</feature>
<accession>A0A182TZZ9</accession>
<dbReference type="GO" id="GO:0005737">
    <property type="term" value="C:cytoplasm"/>
    <property type="evidence" value="ECO:0007669"/>
    <property type="project" value="UniProtKB-SubCell"/>
</dbReference>
<dbReference type="InterPro" id="IPR012340">
    <property type="entry name" value="NA-bd_OB-fold"/>
</dbReference>
<dbReference type="GO" id="GO:0000049">
    <property type="term" value="F:tRNA binding"/>
    <property type="evidence" value="ECO:0007669"/>
    <property type="project" value="UniProtKB-UniRule"/>
</dbReference>
<dbReference type="SUPFAM" id="SSF50249">
    <property type="entry name" value="Nucleic acid-binding proteins"/>
    <property type="match status" value="1"/>
</dbReference>
<keyword evidence="11" id="KW-1185">Reference proteome</keyword>
<proteinExistence type="predicted"/>
<keyword evidence="3 6" id="KW-0820">tRNA-binding</keyword>
<evidence type="ECO:0000259" key="9">
    <source>
        <dbReference type="PROSITE" id="PS50886"/>
    </source>
</evidence>
<sequence length="482" mass="52851">MVPDTPRNSTSASWRASHDRGLLQARLEDCTHATYLTLIGTILSLQVEDAQIGSLFKATDHFRFLFRLLKFRRTLQPMFGVTFGTVVKRIFSVPRLVKMSDLQRILSNNKAAEELLESLKQELKVIKNEQIQRKIAMLQTENETLRRQVDSCLKQLVSLEVAHGKVQIPVPTPDEVRAGNGPATVKMEPVAQAAKESPKEQPPAKAQQPQSDSKPPKEKKPKKEKPAGGEGKPAAPAVEEPPIDVGRLDMRVGRIVEVSRHPDADSLYVEKIDCGEPNGPRTVISGLVKYVPIEEMQNRMVVALCNLKPAKMRGILSEAMVMCASTPDRVEILAPPADAVPGDLVHVEGYPRVPDSVMNPKKKIFETVAPDLKTNGELVACYKEGSFVVPGKGPVKAQTLKNVQASGGVECVFALTAYGRLQVNGYVVLAIAVIANGAHRWKRNDRRGRQGGRFLRSGSSRICALGLINDRTGPYRCGQEGA</sequence>
<evidence type="ECO:0000313" key="10">
    <source>
        <dbReference type="EnsemblMetazoa" id="AMEC011417-PA"/>
    </source>
</evidence>
<evidence type="ECO:0000256" key="7">
    <source>
        <dbReference type="SAM" id="Coils"/>
    </source>
</evidence>
<dbReference type="STRING" id="34690.A0A182TZZ9"/>
<comment type="subcellular location">
    <subcellularLocation>
        <location evidence="1">Cytoplasm</location>
    </subcellularLocation>
</comment>
<evidence type="ECO:0000313" key="11">
    <source>
        <dbReference type="Proteomes" id="UP000075902"/>
    </source>
</evidence>
<dbReference type="EnsemblMetazoa" id="AMEC011417-RA">
    <property type="protein sequence ID" value="AMEC011417-PA"/>
    <property type="gene ID" value="AMEC011417"/>
</dbReference>
<dbReference type="Proteomes" id="UP000075902">
    <property type="component" value="Unassembled WGS sequence"/>
</dbReference>
<evidence type="ECO:0000256" key="1">
    <source>
        <dbReference type="ARBA" id="ARBA00004496"/>
    </source>
</evidence>
<dbReference type="AlphaFoldDB" id="A0A182TZZ9"/>
<dbReference type="GO" id="GO:0006412">
    <property type="term" value="P:translation"/>
    <property type="evidence" value="ECO:0007669"/>
    <property type="project" value="UniProtKB-KW"/>
</dbReference>
<protein>
    <recommendedName>
        <fullName evidence="9">tRNA-binding domain-containing protein</fullName>
    </recommendedName>
</protein>
<organism evidence="10 11">
    <name type="scientific">Anopheles melas</name>
    <dbReference type="NCBI Taxonomy" id="34690"/>
    <lineage>
        <taxon>Eukaryota</taxon>
        <taxon>Metazoa</taxon>
        <taxon>Ecdysozoa</taxon>
        <taxon>Arthropoda</taxon>
        <taxon>Hexapoda</taxon>
        <taxon>Insecta</taxon>
        <taxon>Pterygota</taxon>
        <taxon>Neoptera</taxon>
        <taxon>Endopterygota</taxon>
        <taxon>Diptera</taxon>
        <taxon>Nematocera</taxon>
        <taxon>Culicoidea</taxon>
        <taxon>Culicidae</taxon>
        <taxon>Anophelinae</taxon>
        <taxon>Anopheles</taxon>
    </lineage>
</organism>
<dbReference type="VEuPathDB" id="VectorBase:AMEC011417"/>
<keyword evidence="2" id="KW-0963">Cytoplasm</keyword>
<feature type="region of interest" description="Disordered" evidence="8">
    <location>
        <begin position="189"/>
        <end position="243"/>
    </location>
</feature>
<dbReference type="InterPro" id="IPR051270">
    <property type="entry name" value="Tyrosine-tRNA_ligase_regulator"/>
</dbReference>
<keyword evidence="5" id="KW-0648">Protein biosynthesis</keyword>
<dbReference type="FunFam" id="2.40.50.140:FF:000047">
    <property type="entry name" value="tyrosine--tRNA ligase, cytoplasmic isoform X2"/>
    <property type="match status" value="1"/>
</dbReference>
<dbReference type="PANTHER" id="PTHR11586">
    <property type="entry name" value="TRNA-AMINOACYLATION COFACTOR ARC1 FAMILY MEMBER"/>
    <property type="match status" value="1"/>
</dbReference>
<evidence type="ECO:0000256" key="3">
    <source>
        <dbReference type="ARBA" id="ARBA00022555"/>
    </source>
</evidence>
<name>A0A182TZZ9_9DIPT</name>
<dbReference type="PANTHER" id="PTHR11586:SF33">
    <property type="entry name" value="AMINOACYL TRNA SYNTHASE COMPLEX-INTERACTING MULTIFUNCTIONAL PROTEIN 1"/>
    <property type="match status" value="1"/>
</dbReference>
<evidence type="ECO:0000256" key="5">
    <source>
        <dbReference type="ARBA" id="ARBA00022917"/>
    </source>
</evidence>
<evidence type="ECO:0000256" key="6">
    <source>
        <dbReference type="PROSITE-ProRule" id="PRU00209"/>
    </source>
</evidence>
<evidence type="ECO:0000256" key="4">
    <source>
        <dbReference type="ARBA" id="ARBA00022884"/>
    </source>
</evidence>
<keyword evidence="7" id="KW-0175">Coiled coil</keyword>
<dbReference type="PROSITE" id="PS50886">
    <property type="entry name" value="TRBD"/>
    <property type="match status" value="1"/>
</dbReference>